<organism evidence="3">
    <name type="scientific">Perkinsus marinus (strain ATCC 50983 / TXsc)</name>
    <dbReference type="NCBI Taxonomy" id="423536"/>
    <lineage>
        <taxon>Eukaryota</taxon>
        <taxon>Sar</taxon>
        <taxon>Alveolata</taxon>
        <taxon>Perkinsozoa</taxon>
        <taxon>Perkinsea</taxon>
        <taxon>Perkinsida</taxon>
        <taxon>Perkinsidae</taxon>
        <taxon>Perkinsus</taxon>
    </lineage>
</organism>
<proteinExistence type="predicted"/>
<sequence>MDSLLIVDILRELPNKAAAFLVNRRRSIGVTASWIAVVAAICTYRAIKRRRRRVSLIDKLGGTTGRIPFLGFVPKSIEHFLYGLEILADTYGDVFATK</sequence>
<keyword evidence="3" id="KW-1185">Reference proteome</keyword>
<accession>C5LU05</accession>
<gene>
    <name evidence="2" type="ORF">Pmar_PMAR020261</name>
</gene>
<dbReference type="Proteomes" id="UP000007800">
    <property type="component" value="Unassembled WGS sequence"/>
</dbReference>
<evidence type="ECO:0000313" key="3">
    <source>
        <dbReference type="Proteomes" id="UP000007800"/>
    </source>
</evidence>
<keyword evidence="1" id="KW-0472">Membrane</keyword>
<dbReference type="EMBL" id="GG685423">
    <property type="protein sequence ID" value="EEQ99803.1"/>
    <property type="molecule type" value="Genomic_DNA"/>
</dbReference>
<protein>
    <submittedName>
        <fullName evidence="2">Uncharacterized protein</fullName>
    </submittedName>
</protein>
<feature type="transmembrane region" description="Helical" evidence="1">
    <location>
        <begin position="28"/>
        <end position="47"/>
    </location>
</feature>
<reference evidence="2 3" key="1">
    <citation type="submission" date="2008-07" db="EMBL/GenBank/DDBJ databases">
        <authorList>
            <person name="El-Sayed N."/>
            <person name="Caler E."/>
            <person name="Inman J."/>
            <person name="Amedeo P."/>
            <person name="Hass B."/>
            <person name="Wortman J."/>
        </authorList>
    </citation>
    <scope>NUCLEOTIDE SEQUENCE [LARGE SCALE GENOMIC DNA]</scope>
    <source>
        <strain evidence="3">ATCC 50983 / TXsc</strain>
    </source>
</reference>
<keyword evidence="1" id="KW-0812">Transmembrane</keyword>
<evidence type="ECO:0000313" key="2">
    <source>
        <dbReference type="EMBL" id="EEQ99803.1"/>
    </source>
</evidence>
<dbReference type="RefSeq" id="XP_002767086.1">
    <property type="nucleotide sequence ID" value="XM_002767040.1"/>
</dbReference>
<dbReference type="AlphaFoldDB" id="C5LU05"/>
<dbReference type="GeneID" id="9051818"/>
<evidence type="ECO:0000256" key="1">
    <source>
        <dbReference type="SAM" id="Phobius"/>
    </source>
</evidence>
<dbReference type="InParanoid" id="C5LU05"/>
<name>C5LU05_PERM5</name>
<keyword evidence="1" id="KW-1133">Transmembrane helix</keyword>